<dbReference type="RefSeq" id="XP_015700590.1">
    <property type="nucleotide sequence ID" value="XM_015846155.1"/>
</dbReference>
<keyword evidence="2" id="KW-1185">Reference proteome</keyword>
<dbReference type="OrthoDB" id="10513006at2759"/>
<dbReference type="KEGG" id="pbl:PAAG_07179"/>
<dbReference type="GeneID" id="9094201"/>
<organism evidence="1 2">
    <name type="scientific">Paracoccidioides lutzii (strain ATCC MYA-826 / Pb01)</name>
    <name type="common">Paracoccidioides brasiliensis</name>
    <dbReference type="NCBI Taxonomy" id="502779"/>
    <lineage>
        <taxon>Eukaryota</taxon>
        <taxon>Fungi</taxon>
        <taxon>Dikarya</taxon>
        <taxon>Ascomycota</taxon>
        <taxon>Pezizomycotina</taxon>
        <taxon>Eurotiomycetes</taxon>
        <taxon>Eurotiomycetidae</taxon>
        <taxon>Onygenales</taxon>
        <taxon>Ajellomycetaceae</taxon>
        <taxon>Paracoccidioides</taxon>
    </lineage>
</organism>
<accession>C1H8T8</accession>
<evidence type="ECO:0000313" key="1">
    <source>
        <dbReference type="EMBL" id="EEH36761.2"/>
    </source>
</evidence>
<dbReference type="VEuPathDB" id="FungiDB:PAAG_07179"/>
<dbReference type="Proteomes" id="UP000002059">
    <property type="component" value="Partially assembled WGS sequence"/>
</dbReference>
<dbReference type="EMBL" id="KN294013">
    <property type="protein sequence ID" value="EEH36761.2"/>
    <property type="molecule type" value="Genomic_DNA"/>
</dbReference>
<proteinExistence type="predicted"/>
<dbReference type="HOGENOM" id="CLU_2813086_0_0_1"/>
<protein>
    <submittedName>
        <fullName evidence="1">Uncharacterized protein</fullName>
    </submittedName>
</protein>
<name>C1H8T8_PARBA</name>
<reference evidence="1 2" key="1">
    <citation type="journal article" date="2011" name="PLoS Genet.">
        <title>Comparative genomic analysis of human fungal pathogens causing paracoccidioidomycosis.</title>
        <authorList>
            <person name="Desjardins C.A."/>
            <person name="Champion M.D."/>
            <person name="Holder J.W."/>
            <person name="Muszewska A."/>
            <person name="Goldberg J."/>
            <person name="Bailao A.M."/>
            <person name="Brigido M.M."/>
            <person name="Ferreira M.E."/>
            <person name="Garcia A.M."/>
            <person name="Grynberg M."/>
            <person name="Gujja S."/>
            <person name="Heiman D.I."/>
            <person name="Henn M.R."/>
            <person name="Kodira C.D."/>
            <person name="Leon-Narvaez H."/>
            <person name="Longo L.V."/>
            <person name="Ma L.J."/>
            <person name="Malavazi I."/>
            <person name="Matsuo A.L."/>
            <person name="Morais F.V."/>
            <person name="Pereira M."/>
            <person name="Rodriguez-Brito S."/>
            <person name="Sakthikumar S."/>
            <person name="Salem-Izacc S.M."/>
            <person name="Sykes S.M."/>
            <person name="Teixeira M.M."/>
            <person name="Vallejo M.C."/>
            <person name="Walter M.E."/>
            <person name="Yandava C."/>
            <person name="Young S."/>
            <person name="Zeng Q."/>
            <person name="Zucker J."/>
            <person name="Felipe M.S."/>
            <person name="Goldman G.H."/>
            <person name="Haas B.J."/>
            <person name="McEwen J.G."/>
            <person name="Nino-Vega G."/>
            <person name="Puccia R."/>
            <person name="San-Blas G."/>
            <person name="Soares C.M."/>
            <person name="Birren B.W."/>
            <person name="Cuomo C.A."/>
        </authorList>
    </citation>
    <scope>NUCLEOTIDE SEQUENCE [LARGE SCALE GENOMIC DNA]</scope>
    <source>
        <strain evidence="2">ATCC MYA-826 / Pb01</strain>
    </source>
</reference>
<sequence>MSPEEPGEAGDDDTEMKIFGASLFFMTREPIPFQSSLESKPGSAALDERSRSITVTAPSNYLRAAYH</sequence>
<dbReference type="AlphaFoldDB" id="C1H8T8"/>
<gene>
    <name evidence="1" type="ORF">PAAG_07179</name>
</gene>
<evidence type="ECO:0000313" key="2">
    <source>
        <dbReference type="Proteomes" id="UP000002059"/>
    </source>
</evidence>